<dbReference type="SMART" id="SM00521">
    <property type="entry name" value="CBF"/>
    <property type="match status" value="1"/>
</dbReference>
<evidence type="ECO:0000256" key="2">
    <source>
        <dbReference type="ARBA" id="ARBA00023015"/>
    </source>
</evidence>
<dbReference type="Gene3D" id="6.10.250.2430">
    <property type="match status" value="1"/>
</dbReference>
<dbReference type="GO" id="GO:0000981">
    <property type="term" value="F:DNA-binding transcription factor activity, RNA polymerase II-specific"/>
    <property type="evidence" value="ECO:0000318"/>
    <property type="project" value="GO_Central"/>
</dbReference>
<comment type="subcellular location">
    <subcellularLocation>
        <location evidence="1 6">Nucleus</location>
    </subcellularLocation>
</comment>
<evidence type="ECO:0000313" key="8">
    <source>
        <dbReference type="Proteomes" id="UP000818029"/>
    </source>
</evidence>
<keyword evidence="2 6" id="KW-0805">Transcription regulation</keyword>
<keyword evidence="4 6" id="KW-0804">Transcription</keyword>
<gene>
    <name evidence="9" type="primary">LOC107934555</name>
</gene>
<dbReference type="OrthoDB" id="1097733at2759"/>
<dbReference type="KEGG" id="ghi:107934555"/>
<dbReference type="InterPro" id="IPR001289">
    <property type="entry name" value="NFYA"/>
</dbReference>
<evidence type="ECO:0000256" key="7">
    <source>
        <dbReference type="SAM" id="MobiDB-lite"/>
    </source>
</evidence>
<evidence type="ECO:0000256" key="6">
    <source>
        <dbReference type="RuleBase" id="RU367155"/>
    </source>
</evidence>
<keyword evidence="5 6" id="KW-0539">Nucleus</keyword>
<feature type="region of interest" description="Disordered" evidence="7">
    <location>
        <begin position="211"/>
        <end position="266"/>
    </location>
</feature>
<dbReference type="PaxDb" id="3635-A0A1U8M6W1"/>
<evidence type="ECO:0000256" key="1">
    <source>
        <dbReference type="ARBA" id="ARBA00004123"/>
    </source>
</evidence>
<dbReference type="PROSITE" id="PS51152">
    <property type="entry name" value="NFYA_HAP2_2"/>
    <property type="match status" value="1"/>
</dbReference>
<dbReference type="Proteomes" id="UP000818029">
    <property type="component" value="Chromosome D11"/>
</dbReference>
<sequence length="316" mass="34424">MQTLHLKEYGGIGNHPMGQLASVPPSSLPTLPWCSVLGSHQSLHGGEAFGAQLKPFLMEHPSNGDQVLSSKQLNKGNTAQFTIFPGDCKNSGDEHNKPQAVTSLQSDPSENGARFELGFGQHMLQASAKYPYMDQLYGVFSTYGAQISGRVMLPLNMASEEGPIYVNAKQYKGIMRRRQSRAKAVLQNKLSKARKPYMHYSRHLHAMRRPRGCGGRFLNTRGSGSDKDDTATKKATQGLMSNRSCSSDSGTLNSSKGPTHSGSSEVTSIYSRRDLDHHFLIDHLGLSVHSISSMINNQRGGTITVATADNCCNLKV</sequence>
<feature type="compositionally biased region" description="Polar residues" evidence="7">
    <location>
        <begin position="233"/>
        <end position="266"/>
    </location>
</feature>
<organism evidence="8 9">
    <name type="scientific">Gossypium hirsutum</name>
    <name type="common">Upland cotton</name>
    <name type="synonym">Gossypium mexicanum</name>
    <dbReference type="NCBI Taxonomy" id="3635"/>
    <lineage>
        <taxon>Eukaryota</taxon>
        <taxon>Viridiplantae</taxon>
        <taxon>Streptophyta</taxon>
        <taxon>Embryophyta</taxon>
        <taxon>Tracheophyta</taxon>
        <taxon>Spermatophyta</taxon>
        <taxon>Magnoliopsida</taxon>
        <taxon>eudicotyledons</taxon>
        <taxon>Gunneridae</taxon>
        <taxon>Pentapetalae</taxon>
        <taxon>rosids</taxon>
        <taxon>malvids</taxon>
        <taxon>Malvales</taxon>
        <taxon>Malvaceae</taxon>
        <taxon>Malvoideae</taxon>
        <taxon>Gossypium</taxon>
    </lineage>
</organism>
<reference evidence="8" key="1">
    <citation type="journal article" date="2020" name="Nat. Genet.">
        <title>Genomic diversifications of five Gossypium allopolyploid species and their impact on cotton improvement.</title>
        <authorList>
            <person name="Chen Z.J."/>
            <person name="Sreedasyam A."/>
            <person name="Ando A."/>
            <person name="Song Q."/>
            <person name="De Santiago L.M."/>
            <person name="Hulse-Kemp A.M."/>
            <person name="Ding M."/>
            <person name="Ye W."/>
            <person name="Kirkbride R.C."/>
            <person name="Jenkins J."/>
            <person name="Plott C."/>
            <person name="Lovell J."/>
            <person name="Lin Y.M."/>
            <person name="Vaughn R."/>
            <person name="Liu B."/>
            <person name="Simpson S."/>
            <person name="Scheffler B.E."/>
            <person name="Wen L."/>
            <person name="Saski C.A."/>
            <person name="Grover C.E."/>
            <person name="Hu G."/>
            <person name="Conover J.L."/>
            <person name="Carlson J.W."/>
            <person name="Shu S."/>
            <person name="Boston L.B."/>
            <person name="Williams M."/>
            <person name="Peterson D.G."/>
            <person name="McGee K."/>
            <person name="Jones D.C."/>
            <person name="Wendel J.F."/>
            <person name="Stelly D.M."/>
            <person name="Grimwood J."/>
            <person name="Schmutz J."/>
        </authorList>
    </citation>
    <scope>NUCLEOTIDE SEQUENCE [LARGE SCALE GENOMIC DNA]</scope>
    <source>
        <strain evidence="8">cv. TM-1</strain>
    </source>
</reference>
<protein>
    <recommendedName>
        <fullName evidence="6">Nuclear transcription factor Y subunit</fullName>
    </recommendedName>
</protein>
<dbReference type="GO" id="GO:0006357">
    <property type="term" value="P:regulation of transcription by RNA polymerase II"/>
    <property type="evidence" value="ECO:0000318"/>
    <property type="project" value="GO_Central"/>
</dbReference>
<evidence type="ECO:0000256" key="3">
    <source>
        <dbReference type="ARBA" id="ARBA00023125"/>
    </source>
</evidence>
<dbReference type="GO" id="GO:0003677">
    <property type="term" value="F:DNA binding"/>
    <property type="evidence" value="ECO:0007669"/>
    <property type="project" value="UniProtKB-KW"/>
</dbReference>
<dbReference type="GO" id="GO:0005634">
    <property type="term" value="C:nucleus"/>
    <property type="evidence" value="ECO:0007669"/>
    <property type="project" value="UniProtKB-SubCell"/>
</dbReference>
<evidence type="ECO:0000313" key="9">
    <source>
        <dbReference type="RefSeq" id="XP_016722500.1"/>
    </source>
</evidence>
<dbReference type="AlphaFoldDB" id="A0A1U8M6W1"/>
<dbReference type="STRING" id="3635.A0A1U8M6W1"/>
<accession>A0A1U8M6W1</accession>
<keyword evidence="3 6" id="KW-0238">DNA-binding</keyword>
<evidence type="ECO:0000256" key="4">
    <source>
        <dbReference type="ARBA" id="ARBA00023163"/>
    </source>
</evidence>
<name>A0A1U8M6W1_GOSHI</name>
<reference evidence="9" key="2">
    <citation type="submission" date="2025-08" db="UniProtKB">
        <authorList>
            <consortium name="RefSeq"/>
        </authorList>
    </citation>
    <scope>IDENTIFICATION</scope>
</reference>
<dbReference type="GeneID" id="107934555"/>
<comment type="subunit">
    <text evidence="6">Heterotrimer.</text>
</comment>
<dbReference type="Pfam" id="PF02045">
    <property type="entry name" value="CBFB_NFYA"/>
    <property type="match status" value="1"/>
</dbReference>
<keyword evidence="8" id="KW-1185">Reference proteome</keyword>
<comment type="similarity">
    <text evidence="6">Belongs to the NFYA/HAP2 subunit family.</text>
</comment>
<proteinExistence type="inferred from homology"/>
<comment type="function">
    <text evidence="6">Component of the sequence-specific heterotrimeric transcription factor (NF-Y) which specifically recognizes a 5'-CCAAT-3' box motif found in the promoters of its target genes.</text>
</comment>
<dbReference type="PRINTS" id="PR00616">
    <property type="entry name" value="CCAATSUBUNTB"/>
</dbReference>
<dbReference type="RefSeq" id="XP_016722500.1">
    <property type="nucleotide sequence ID" value="XM_016867011.2"/>
</dbReference>
<dbReference type="PANTHER" id="PTHR12632">
    <property type="entry name" value="TRANSCRIPTION FACTOR NF-Y ALPHA-RELATED"/>
    <property type="match status" value="1"/>
</dbReference>
<evidence type="ECO:0000256" key="5">
    <source>
        <dbReference type="ARBA" id="ARBA00023242"/>
    </source>
</evidence>